<proteinExistence type="predicted"/>
<sequence>MDQGRKLSYYGITPCKPTKIREMFKNSDGGIAKNQEELNTYLTPPSNGRRKSNCSPMEIDGAITENQEEFNKFLTPTRNGRRRNRCSPMEIDTEISKEFLEERNDFFTLTKNRKLRNKSSPMDIDTEIVKEPARNRRCNRKHTAIDNGYGSRVKQNGLEESFSLVVSHKADESQGQENQGSSGKRAVTMTVLPINIPVESLSSAEPHNVQHELYIEFYYVDRVHIFITGNRRHYYMTMCENETVYDVMLKIQSDTERYSGGIHTDCQTLYKDGEVMDLFQPLSYFDIHPENTSIASPARLEISFKDSAAGTAVSCQSIWNKLLECPGINCL</sequence>
<reference evidence="1 2" key="1">
    <citation type="journal article" date="2019" name="Sci. Rep.">
        <title>Orb-weaving spider Araneus ventricosus genome elucidates the spidroin gene catalogue.</title>
        <authorList>
            <person name="Kono N."/>
            <person name="Nakamura H."/>
            <person name="Ohtoshi R."/>
            <person name="Moran D.A.P."/>
            <person name="Shinohara A."/>
            <person name="Yoshida Y."/>
            <person name="Fujiwara M."/>
            <person name="Mori M."/>
            <person name="Tomita M."/>
            <person name="Arakawa K."/>
        </authorList>
    </citation>
    <scope>NUCLEOTIDE SEQUENCE [LARGE SCALE GENOMIC DNA]</scope>
</reference>
<comment type="caution">
    <text evidence="1">The sequence shown here is derived from an EMBL/GenBank/DDBJ whole genome shotgun (WGS) entry which is preliminary data.</text>
</comment>
<evidence type="ECO:0000313" key="2">
    <source>
        <dbReference type="Proteomes" id="UP000499080"/>
    </source>
</evidence>
<evidence type="ECO:0008006" key="3">
    <source>
        <dbReference type="Google" id="ProtNLM"/>
    </source>
</evidence>
<name>A0A4Y2E7U5_ARAVE</name>
<organism evidence="1 2">
    <name type="scientific">Araneus ventricosus</name>
    <name type="common">Orbweaver spider</name>
    <name type="synonym">Epeira ventricosa</name>
    <dbReference type="NCBI Taxonomy" id="182803"/>
    <lineage>
        <taxon>Eukaryota</taxon>
        <taxon>Metazoa</taxon>
        <taxon>Ecdysozoa</taxon>
        <taxon>Arthropoda</taxon>
        <taxon>Chelicerata</taxon>
        <taxon>Arachnida</taxon>
        <taxon>Araneae</taxon>
        <taxon>Araneomorphae</taxon>
        <taxon>Entelegynae</taxon>
        <taxon>Araneoidea</taxon>
        <taxon>Araneidae</taxon>
        <taxon>Araneus</taxon>
    </lineage>
</organism>
<dbReference type="EMBL" id="BGPR01000510">
    <property type="protein sequence ID" value="GBM24098.1"/>
    <property type="molecule type" value="Genomic_DNA"/>
</dbReference>
<protein>
    <recommendedName>
        <fullName evidence="3">Ubiquitin-like domain-containing protein</fullName>
    </recommendedName>
</protein>
<evidence type="ECO:0000313" key="1">
    <source>
        <dbReference type="EMBL" id="GBM24098.1"/>
    </source>
</evidence>
<accession>A0A4Y2E7U5</accession>
<dbReference type="Gene3D" id="3.10.20.90">
    <property type="entry name" value="Phosphatidylinositol 3-kinase Catalytic Subunit, Chain A, domain 1"/>
    <property type="match status" value="1"/>
</dbReference>
<dbReference type="AlphaFoldDB" id="A0A4Y2E7U5"/>
<gene>
    <name evidence="1" type="ORF">AVEN_38293_1</name>
</gene>
<dbReference type="OrthoDB" id="10389159at2759"/>
<keyword evidence="2" id="KW-1185">Reference proteome</keyword>
<dbReference type="Proteomes" id="UP000499080">
    <property type="component" value="Unassembled WGS sequence"/>
</dbReference>